<sequence>MNTVSVIETLKQIGIADLSMRTHISTDNMQKLLEGDFDAFSAIQFNGFVTIIEREFDVDLTEWRQQFAASGPAPLEPLAASEEDPFANVAKSKKRHRLTVAALVAALLAVIVVTYLVLGTGGKTEKFELNNTAIDQARATMAAMNTTTAPSTLAEADAIQEAHQNIAAEPNATVAEENASVAAAEALPVESSVYEDVILRPISTSIWLGVIDAQTHKRSVYTTEEPVRLDGTKAWLIVTGHGYFSLDCGGKELHFKQSERVLLEYNEGVCRELDETEFRARNKGQVW</sequence>
<keyword evidence="1" id="KW-1133">Transmembrane helix</keyword>
<keyword evidence="1" id="KW-0812">Transmembrane</keyword>
<keyword evidence="3" id="KW-1185">Reference proteome</keyword>
<evidence type="ECO:0000313" key="2">
    <source>
        <dbReference type="EMBL" id="XAU14876.1"/>
    </source>
</evidence>
<organism evidence="2 3">
    <name type="scientific">Sulfurimonas diazotrophicus</name>
    <dbReference type="NCBI Taxonomy" id="3131939"/>
    <lineage>
        <taxon>Bacteria</taxon>
        <taxon>Pseudomonadati</taxon>
        <taxon>Campylobacterota</taxon>
        <taxon>Epsilonproteobacteria</taxon>
        <taxon>Campylobacterales</taxon>
        <taxon>Sulfurimonadaceae</taxon>
        <taxon>Sulfurimonas</taxon>
    </lineage>
</organism>
<accession>A0ABZ3H8L3</accession>
<gene>
    <name evidence="2" type="ORF">WCY31_11610</name>
</gene>
<dbReference type="EMBL" id="CP147920">
    <property type="protein sequence ID" value="XAU14876.1"/>
    <property type="molecule type" value="Genomic_DNA"/>
</dbReference>
<keyword evidence="1" id="KW-0472">Membrane</keyword>
<evidence type="ECO:0000313" key="3">
    <source>
        <dbReference type="Proteomes" id="UP001447842"/>
    </source>
</evidence>
<proteinExistence type="predicted"/>
<evidence type="ECO:0000256" key="1">
    <source>
        <dbReference type="SAM" id="Phobius"/>
    </source>
</evidence>
<dbReference type="RefSeq" id="WP_345972503.1">
    <property type="nucleotide sequence ID" value="NZ_CP147920.1"/>
</dbReference>
<reference evidence="2 3" key="1">
    <citation type="submission" date="2024-03" db="EMBL/GenBank/DDBJ databases">
        <title>Sulfurimonas sp. HSL3-1.</title>
        <authorList>
            <person name="Wang S."/>
        </authorList>
    </citation>
    <scope>NUCLEOTIDE SEQUENCE [LARGE SCALE GENOMIC DNA]</scope>
    <source>
        <strain evidence="2 3">HSL3-1</strain>
    </source>
</reference>
<evidence type="ECO:0008006" key="4">
    <source>
        <dbReference type="Google" id="ProtNLM"/>
    </source>
</evidence>
<protein>
    <recommendedName>
        <fullName evidence="4">DUF4115 domain-containing protein</fullName>
    </recommendedName>
</protein>
<feature type="transmembrane region" description="Helical" evidence="1">
    <location>
        <begin position="98"/>
        <end position="118"/>
    </location>
</feature>
<dbReference type="Proteomes" id="UP001447842">
    <property type="component" value="Chromosome"/>
</dbReference>
<name>A0ABZ3H8L3_9BACT</name>